<dbReference type="EMBL" id="JAJKFT010000010">
    <property type="protein sequence ID" value="MCC9629828.1"/>
    <property type="molecule type" value="Genomic_DNA"/>
</dbReference>
<proteinExistence type="predicted"/>
<accession>A0A9X1MMG3</accession>
<protein>
    <submittedName>
        <fullName evidence="1">Prepilin-type N-terminal cleavage/methylation domain-containing protein</fullName>
    </submittedName>
</protein>
<dbReference type="Proteomes" id="UP001139103">
    <property type="component" value="Unassembled WGS sequence"/>
</dbReference>
<dbReference type="InterPro" id="IPR012902">
    <property type="entry name" value="N_methyl_site"/>
</dbReference>
<sequence>MQLRRGVTLVELLVVILTGKGLDDWVNRNISTASYNLVGSGTPTLMYLVTRDSGEVISDGQ</sequence>
<reference evidence="1" key="1">
    <citation type="submission" date="2021-11" db="EMBL/GenBank/DDBJ databases">
        <title>Genome sequence.</title>
        <authorList>
            <person name="Sun Q."/>
        </authorList>
    </citation>
    <scope>NUCLEOTIDE SEQUENCE</scope>
    <source>
        <strain evidence="1">JC732</strain>
    </source>
</reference>
<evidence type="ECO:0000313" key="2">
    <source>
        <dbReference type="Proteomes" id="UP001139103"/>
    </source>
</evidence>
<gene>
    <name evidence="1" type="ORF">LOC68_15670</name>
</gene>
<evidence type="ECO:0000313" key="1">
    <source>
        <dbReference type="EMBL" id="MCC9629828.1"/>
    </source>
</evidence>
<name>A0A9X1MMG3_9BACT</name>
<dbReference type="RefSeq" id="WP_230220434.1">
    <property type="nucleotide sequence ID" value="NZ_JAJKFT010000010.1"/>
</dbReference>
<keyword evidence="2" id="KW-1185">Reference proteome</keyword>
<dbReference type="NCBIfam" id="TIGR02532">
    <property type="entry name" value="IV_pilin_GFxxxE"/>
    <property type="match status" value="1"/>
</dbReference>
<dbReference type="AlphaFoldDB" id="A0A9X1MMG3"/>
<comment type="caution">
    <text evidence="1">The sequence shown here is derived from an EMBL/GenBank/DDBJ whole genome shotgun (WGS) entry which is preliminary data.</text>
</comment>
<organism evidence="1 2">
    <name type="scientific">Blastopirellula sediminis</name>
    <dbReference type="NCBI Taxonomy" id="2894196"/>
    <lineage>
        <taxon>Bacteria</taxon>
        <taxon>Pseudomonadati</taxon>
        <taxon>Planctomycetota</taxon>
        <taxon>Planctomycetia</taxon>
        <taxon>Pirellulales</taxon>
        <taxon>Pirellulaceae</taxon>
        <taxon>Blastopirellula</taxon>
    </lineage>
</organism>